<dbReference type="Pfam" id="PF00708">
    <property type="entry name" value="Acylphosphatase"/>
    <property type="match status" value="1"/>
</dbReference>
<comment type="caution">
    <text evidence="8">The sequence shown here is derived from an EMBL/GenBank/DDBJ whole genome shotgun (WGS) entry which is preliminary data.</text>
</comment>
<dbReference type="EMBL" id="AYZM01000091">
    <property type="protein sequence ID" value="KRN22933.1"/>
    <property type="molecule type" value="Genomic_DNA"/>
</dbReference>
<comment type="similarity">
    <text evidence="1 6">Belongs to the acylphosphatase family.</text>
</comment>
<evidence type="ECO:0000256" key="4">
    <source>
        <dbReference type="ARBA" id="ARBA00047645"/>
    </source>
</evidence>
<feature type="domain" description="Acylphosphatase-like" evidence="7">
    <location>
        <begin position="1"/>
        <end position="84"/>
    </location>
</feature>
<proteinExistence type="inferred from homology"/>
<accession>A0A0R2F929</accession>
<dbReference type="AlphaFoldDB" id="A0A0R2F929"/>
<dbReference type="SUPFAM" id="SSF54975">
    <property type="entry name" value="Acylphosphatase/BLUF domain-like"/>
    <property type="match status" value="1"/>
</dbReference>
<keyword evidence="5" id="KW-0378">Hydrolase</keyword>
<evidence type="ECO:0000256" key="1">
    <source>
        <dbReference type="ARBA" id="ARBA00005614"/>
    </source>
</evidence>
<dbReference type="Gene3D" id="3.30.70.100">
    <property type="match status" value="1"/>
</dbReference>
<dbReference type="InterPro" id="IPR020456">
    <property type="entry name" value="Acylphosphatase"/>
</dbReference>
<dbReference type="PROSITE" id="PS51160">
    <property type="entry name" value="ACYLPHOSPHATASE_3"/>
    <property type="match status" value="1"/>
</dbReference>
<dbReference type="STRING" id="1423804.FD14_GL000772"/>
<feature type="active site" evidence="5">
    <location>
        <position position="11"/>
    </location>
</feature>
<evidence type="ECO:0000313" key="8">
    <source>
        <dbReference type="EMBL" id="KRN22933.1"/>
    </source>
</evidence>
<sequence>MTGRVQGVGFRWATARVAARYHVTGWVKNNPDGSVTIRAQADHQPILDQFIAAIKRSPTPYGHVTELTVQPQPVETFKKFRITD</sequence>
<dbReference type="PANTHER" id="PTHR47268">
    <property type="entry name" value="ACYLPHOSPHATASE"/>
    <property type="match status" value="1"/>
</dbReference>
<evidence type="ECO:0000313" key="9">
    <source>
        <dbReference type="Proteomes" id="UP000051442"/>
    </source>
</evidence>
<evidence type="ECO:0000256" key="3">
    <source>
        <dbReference type="ARBA" id="ARBA00015991"/>
    </source>
</evidence>
<name>A0A0R2F929_9LACO</name>
<evidence type="ECO:0000256" key="6">
    <source>
        <dbReference type="RuleBase" id="RU004168"/>
    </source>
</evidence>
<keyword evidence="9" id="KW-1185">Reference proteome</keyword>
<dbReference type="EC" id="3.6.1.7" evidence="2 5"/>
<feature type="active site" evidence="5">
    <location>
        <position position="29"/>
    </location>
</feature>
<dbReference type="InterPro" id="IPR036046">
    <property type="entry name" value="Acylphosphatase-like_dom_sf"/>
</dbReference>
<dbReference type="PANTHER" id="PTHR47268:SF4">
    <property type="entry name" value="ACYLPHOSPHATASE"/>
    <property type="match status" value="1"/>
</dbReference>
<dbReference type="InterPro" id="IPR001792">
    <property type="entry name" value="Acylphosphatase-like_dom"/>
</dbReference>
<gene>
    <name evidence="8" type="ORF">FD14_GL000772</name>
</gene>
<protein>
    <recommendedName>
        <fullName evidence="3 5">acylphosphatase</fullName>
        <ecNumber evidence="2 5">3.6.1.7</ecNumber>
    </recommendedName>
</protein>
<dbReference type="Proteomes" id="UP000051442">
    <property type="component" value="Unassembled WGS sequence"/>
</dbReference>
<evidence type="ECO:0000259" key="7">
    <source>
        <dbReference type="PROSITE" id="PS51160"/>
    </source>
</evidence>
<organism evidence="8 9">
    <name type="scientific">Secundilactobacillus similis DSM 23365 = JCM 2765</name>
    <dbReference type="NCBI Taxonomy" id="1423804"/>
    <lineage>
        <taxon>Bacteria</taxon>
        <taxon>Bacillati</taxon>
        <taxon>Bacillota</taxon>
        <taxon>Bacilli</taxon>
        <taxon>Lactobacillales</taxon>
        <taxon>Lactobacillaceae</taxon>
        <taxon>Secundilactobacillus</taxon>
    </lineage>
</organism>
<comment type="catalytic activity">
    <reaction evidence="4 5">
        <text>an acyl phosphate + H2O = a carboxylate + phosphate + H(+)</text>
        <dbReference type="Rhea" id="RHEA:14965"/>
        <dbReference type="ChEBI" id="CHEBI:15377"/>
        <dbReference type="ChEBI" id="CHEBI:15378"/>
        <dbReference type="ChEBI" id="CHEBI:29067"/>
        <dbReference type="ChEBI" id="CHEBI:43474"/>
        <dbReference type="ChEBI" id="CHEBI:59918"/>
        <dbReference type="EC" id="3.6.1.7"/>
    </reaction>
</comment>
<dbReference type="GO" id="GO:0003998">
    <property type="term" value="F:acylphosphatase activity"/>
    <property type="evidence" value="ECO:0007669"/>
    <property type="project" value="UniProtKB-EC"/>
</dbReference>
<reference evidence="8 9" key="1">
    <citation type="journal article" date="2015" name="Genome Announc.">
        <title>Expanding the biotechnology potential of lactobacilli through comparative genomics of 213 strains and associated genera.</title>
        <authorList>
            <person name="Sun Z."/>
            <person name="Harris H.M."/>
            <person name="McCann A."/>
            <person name="Guo C."/>
            <person name="Argimon S."/>
            <person name="Zhang W."/>
            <person name="Yang X."/>
            <person name="Jeffery I.B."/>
            <person name="Cooney J.C."/>
            <person name="Kagawa T.F."/>
            <person name="Liu W."/>
            <person name="Song Y."/>
            <person name="Salvetti E."/>
            <person name="Wrobel A."/>
            <person name="Rasinkangas P."/>
            <person name="Parkhill J."/>
            <person name="Rea M.C."/>
            <person name="O'Sullivan O."/>
            <person name="Ritari J."/>
            <person name="Douillard F.P."/>
            <person name="Paul Ross R."/>
            <person name="Yang R."/>
            <person name="Briner A.E."/>
            <person name="Felis G.E."/>
            <person name="de Vos W.M."/>
            <person name="Barrangou R."/>
            <person name="Klaenhammer T.R."/>
            <person name="Caufield P.W."/>
            <person name="Cui Y."/>
            <person name="Zhang H."/>
            <person name="O'Toole P.W."/>
        </authorList>
    </citation>
    <scope>NUCLEOTIDE SEQUENCE [LARGE SCALE GENOMIC DNA]</scope>
    <source>
        <strain evidence="8 9">DSM 23365</strain>
    </source>
</reference>
<evidence type="ECO:0000256" key="5">
    <source>
        <dbReference type="PROSITE-ProRule" id="PRU00520"/>
    </source>
</evidence>
<evidence type="ECO:0000256" key="2">
    <source>
        <dbReference type="ARBA" id="ARBA00012150"/>
    </source>
</evidence>